<dbReference type="PANTHER" id="PTHR43400">
    <property type="entry name" value="FUMARATE REDUCTASE"/>
    <property type="match status" value="1"/>
</dbReference>
<evidence type="ECO:0000256" key="1">
    <source>
        <dbReference type="ARBA" id="ARBA00022630"/>
    </source>
</evidence>
<dbReference type="NCBIfam" id="TIGR03378">
    <property type="entry name" value="glycerol3P_GlpB"/>
    <property type="match status" value="1"/>
</dbReference>
<reference evidence="6 9" key="1">
    <citation type="journal article" date="2011" name="J. Bacteriol.">
        <title>Genome sequence of Halobiforma lacisalsi AJ5, an extremely halophilic archaeon which harbors a bop gene.</title>
        <authorList>
            <person name="Jiang X."/>
            <person name="Wang S."/>
            <person name="Cheng H."/>
            <person name="Huo Y."/>
            <person name="Zhang X."/>
            <person name="Zhu X."/>
            <person name="Han X."/>
            <person name="Ni P."/>
            <person name="Wu M."/>
        </authorList>
    </citation>
    <scope>NUCLEOTIDE SEQUENCE [LARGE SCALE GENOMIC DNA]</scope>
    <source>
        <strain evidence="6 9">AJ5</strain>
    </source>
</reference>
<dbReference type="EMBL" id="CP019285">
    <property type="protein sequence ID" value="APW97922.1"/>
    <property type="molecule type" value="Genomic_DNA"/>
</dbReference>
<dbReference type="InterPro" id="IPR009158">
    <property type="entry name" value="G3P_DH_GlpB_su"/>
</dbReference>
<dbReference type="EMBL" id="AOLZ01000072">
    <property type="protein sequence ID" value="EMA29192.1"/>
    <property type="molecule type" value="Genomic_DNA"/>
</dbReference>
<keyword evidence="2" id="KW-0288">FMN</keyword>
<dbReference type="Proteomes" id="UP000186547">
    <property type="component" value="Chromosome"/>
</dbReference>
<dbReference type="GO" id="GO:0009331">
    <property type="term" value="C:glycerol-3-phosphate dehydrogenase (FAD) complex"/>
    <property type="evidence" value="ECO:0007669"/>
    <property type="project" value="InterPro"/>
</dbReference>
<proteinExistence type="predicted"/>
<dbReference type="Proteomes" id="UP000011555">
    <property type="component" value="Unassembled WGS sequence"/>
</dbReference>
<evidence type="ECO:0000313" key="9">
    <source>
        <dbReference type="Proteomes" id="UP000186547"/>
    </source>
</evidence>
<feature type="region of interest" description="Disordered" evidence="4">
    <location>
        <begin position="116"/>
        <end position="135"/>
    </location>
</feature>
<keyword evidence="3 7" id="KW-0560">Oxidoreductase</keyword>
<gene>
    <name evidence="7" type="ORF">C445_17639</name>
    <name evidence="6" type="ORF">CHINAEXTREME_09070</name>
</gene>
<accession>M0L6G5</accession>
<dbReference type="NCBIfam" id="NF003722">
    <property type="entry name" value="PRK05329.1-5"/>
    <property type="match status" value="1"/>
</dbReference>
<dbReference type="GO" id="GO:0004368">
    <property type="term" value="F:glycerol-3-phosphate dehydrogenase (quinone) activity"/>
    <property type="evidence" value="ECO:0007669"/>
    <property type="project" value="UniProtKB-EC"/>
</dbReference>
<evidence type="ECO:0000313" key="8">
    <source>
        <dbReference type="Proteomes" id="UP000011555"/>
    </source>
</evidence>
<dbReference type="InterPro" id="IPR036188">
    <property type="entry name" value="FAD/NAD-bd_sf"/>
</dbReference>
<dbReference type="InterPro" id="IPR050315">
    <property type="entry name" value="FAD-oxidoreductase_2"/>
</dbReference>
<reference evidence="6" key="3">
    <citation type="submission" date="2017-01" db="EMBL/GenBank/DDBJ databases">
        <authorList>
            <person name="Mah S.A."/>
            <person name="Swanson W.J."/>
            <person name="Moy G.W."/>
            <person name="Vacquier V.D."/>
        </authorList>
    </citation>
    <scope>NUCLEOTIDE SEQUENCE</scope>
    <source>
        <strain evidence="6">AJ5</strain>
    </source>
</reference>
<dbReference type="STRING" id="358396.CHINAEXTREME_09070"/>
<sequence length="447" mass="46902">MAIEDDVLVIGGGIAGATAALSAADEGADVRLVTHKESTLRNASGLIDVLGYLPSDDADGASEGPLVDPFAAIPDLPETHPYRTVGVEAVREALSFFDGILGDAYHGAHTDDNALVPTQGGSVKPTARYPRSSAAGLASDPRDALLVGFETLPTFEGPLAAAHLEAAGVPFQARGVTLSFPGIVRDDAKVTRYAHLLDQDEAVSRDGTGAREALAAAVQPHLEGEERVGFPAVLGDEHPDEVRAALEAHLGVDVFEVPMGPPSLPGLRLEDRLYAALEAAGVEVRSGVPVVDYESDGDDGRIDRVVVDRNGAEIPHRADQYVLATGGLVGKGVESNRERVIEPIFDCHVPHATDRYDWFSEDAFGEHPFARFGVVPDGELRPRDGSGNVEFENLRAAGAVLGGYDYAAEKSGAGVSIATGYVAGRHAAARSTDARARVATNDEVTPQ</sequence>
<evidence type="ECO:0000313" key="7">
    <source>
        <dbReference type="EMBL" id="EMA29192.1"/>
    </source>
</evidence>
<organism evidence="7 8">
    <name type="scientific">Natronobacterium lacisalsi AJ5</name>
    <dbReference type="NCBI Taxonomy" id="358396"/>
    <lineage>
        <taxon>Archaea</taxon>
        <taxon>Methanobacteriati</taxon>
        <taxon>Methanobacteriota</taxon>
        <taxon>Stenosarchaea group</taxon>
        <taxon>Halobacteria</taxon>
        <taxon>Halobacteriales</taxon>
        <taxon>Natrialbaceae</taxon>
        <taxon>Natronobacterium</taxon>
    </lineage>
</organism>
<dbReference type="AlphaFoldDB" id="M0L6G5"/>
<feature type="domain" description="FAD-dependent oxidoreductase 2 FAD-binding" evidence="5">
    <location>
        <begin position="6"/>
        <end position="415"/>
    </location>
</feature>
<evidence type="ECO:0000256" key="2">
    <source>
        <dbReference type="ARBA" id="ARBA00022643"/>
    </source>
</evidence>
<evidence type="ECO:0000256" key="3">
    <source>
        <dbReference type="ARBA" id="ARBA00023002"/>
    </source>
</evidence>
<dbReference type="eggNOG" id="arCOG04585">
    <property type="taxonomic scope" value="Archaea"/>
</dbReference>
<dbReference type="GeneID" id="30921272"/>
<dbReference type="PIRSF" id="PIRSF000141">
    <property type="entry name" value="Anaerobic_G3P_dh"/>
    <property type="match status" value="1"/>
</dbReference>
<dbReference type="SUPFAM" id="SSF51905">
    <property type="entry name" value="FAD/NAD(P)-binding domain"/>
    <property type="match status" value="1"/>
</dbReference>
<dbReference type="RefSeq" id="WP_007143217.1">
    <property type="nucleotide sequence ID" value="NZ_AOLZ01000072.1"/>
</dbReference>
<keyword evidence="8" id="KW-1185">Reference proteome</keyword>
<dbReference type="PANTHER" id="PTHR43400:SF11">
    <property type="entry name" value="ANAEROBIC GLYCEROL-3-PHOSPHATE DEHYDROGENASE SUBUNIT B"/>
    <property type="match status" value="1"/>
</dbReference>
<evidence type="ECO:0000313" key="6">
    <source>
        <dbReference type="EMBL" id="APW97922.1"/>
    </source>
</evidence>
<protein>
    <submittedName>
        <fullName evidence="7">Anaerobic glycerol-3-phosphate dehydrogenase subunit B</fullName>
        <ecNumber evidence="7">1.1.5.3</ecNumber>
    </submittedName>
</protein>
<evidence type="ECO:0000256" key="4">
    <source>
        <dbReference type="SAM" id="MobiDB-lite"/>
    </source>
</evidence>
<keyword evidence="1" id="KW-0285">Flavoprotein</keyword>
<dbReference type="Pfam" id="PF00890">
    <property type="entry name" value="FAD_binding_2"/>
    <property type="match status" value="1"/>
</dbReference>
<dbReference type="Gene3D" id="3.50.50.60">
    <property type="entry name" value="FAD/NAD(P)-binding domain"/>
    <property type="match status" value="2"/>
</dbReference>
<evidence type="ECO:0000259" key="5">
    <source>
        <dbReference type="Pfam" id="PF00890"/>
    </source>
</evidence>
<dbReference type="InterPro" id="IPR003953">
    <property type="entry name" value="FAD-dep_OxRdtase_2_FAD-bd"/>
</dbReference>
<reference evidence="7 8" key="2">
    <citation type="journal article" date="2014" name="PLoS Genet.">
        <title>Phylogenetically driven sequencing of extremely halophilic archaea reveals strategies for static and dynamic osmo-response.</title>
        <authorList>
            <person name="Becker E.A."/>
            <person name="Seitzer P.M."/>
            <person name="Tritt A."/>
            <person name="Larsen D."/>
            <person name="Krusor M."/>
            <person name="Yao A.I."/>
            <person name="Wu D."/>
            <person name="Madern D."/>
            <person name="Eisen J.A."/>
            <person name="Darling A.E."/>
            <person name="Facciotti M.T."/>
        </authorList>
    </citation>
    <scope>NUCLEOTIDE SEQUENCE [LARGE SCALE GENOMIC DNA]</scope>
    <source>
        <strain evidence="7 8">AJ5</strain>
    </source>
</reference>
<dbReference type="PATRIC" id="fig|358396.7.peg.3561"/>
<dbReference type="EC" id="1.1.5.3" evidence="7"/>
<dbReference type="KEGG" id="hlc:CHINAEXTREME09070"/>
<name>M0L6G5_NATLA</name>